<gene>
    <name evidence="1" type="ORF">HCJ81_06630</name>
</gene>
<dbReference type="AlphaFoldDB" id="A0A7X1DJY9"/>
<dbReference type="RefSeq" id="WP_185641812.1">
    <property type="nucleotide sequence ID" value="NZ_JAASWV010000007.1"/>
</dbReference>
<dbReference type="Gene3D" id="2.60.120.10">
    <property type="entry name" value="Jelly Rolls"/>
    <property type="match status" value="1"/>
</dbReference>
<accession>A0A7X1DJY9</accession>
<dbReference type="SUPFAM" id="SSF46785">
    <property type="entry name" value="Winged helix' DNA-binding domain"/>
    <property type="match status" value="1"/>
</dbReference>
<dbReference type="EMBL" id="JAASWV010000007">
    <property type="protein sequence ID" value="MBC2310557.1"/>
    <property type="molecule type" value="Genomic_DNA"/>
</dbReference>
<dbReference type="Proteomes" id="UP000565628">
    <property type="component" value="Unassembled WGS sequence"/>
</dbReference>
<sequence>MELMELYNQETIEQDFHPRKLLKLLLADNNFSIHKERVTFGKGDEIILEPINAESPYVYAVEIGIGALYLGKQIVDFVGEGDFMGLHHSQGVQNTQMSGEVLTGKMVVWRFVLSDVIAKIMSIQEGYLYHYNYMRMMYERYALKIITNSNTNQQKVESMLQAIAERFGTNRTENHIKLPKCFTRGVMANYIGISNATLSGVLTQLEKEKIVLFQSRNILVSTN</sequence>
<protein>
    <submittedName>
        <fullName evidence="1">Crp/Fnr family transcriptional regulator</fullName>
    </submittedName>
</protein>
<name>A0A7X1DJY9_9LIST</name>
<reference evidence="1 2" key="1">
    <citation type="submission" date="2020-03" db="EMBL/GenBank/DDBJ databases">
        <title>Soil Listeria distribution.</title>
        <authorList>
            <person name="Liao J."/>
            <person name="Wiedmann M."/>
        </authorList>
    </citation>
    <scope>NUCLEOTIDE SEQUENCE [LARGE SCALE GENOMIC DNA]</scope>
    <source>
        <strain evidence="1 2">FSL L7-0039</strain>
    </source>
</reference>
<evidence type="ECO:0000313" key="2">
    <source>
        <dbReference type="Proteomes" id="UP000565628"/>
    </source>
</evidence>
<proteinExistence type="predicted"/>
<organism evidence="1 2">
    <name type="scientific">Listeria booriae</name>
    <dbReference type="NCBI Taxonomy" id="1552123"/>
    <lineage>
        <taxon>Bacteria</taxon>
        <taxon>Bacillati</taxon>
        <taxon>Bacillota</taxon>
        <taxon>Bacilli</taxon>
        <taxon>Bacillales</taxon>
        <taxon>Listeriaceae</taxon>
        <taxon>Listeria</taxon>
    </lineage>
</organism>
<evidence type="ECO:0000313" key="1">
    <source>
        <dbReference type="EMBL" id="MBC2310557.1"/>
    </source>
</evidence>
<comment type="caution">
    <text evidence="1">The sequence shown here is derived from an EMBL/GenBank/DDBJ whole genome shotgun (WGS) entry which is preliminary data.</text>
</comment>
<dbReference type="InterPro" id="IPR036390">
    <property type="entry name" value="WH_DNA-bd_sf"/>
</dbReference>
<dbReference type="InterPro" id="IPR014710">
    <property type="entry name" value="RmlC-like_jellyroll"/>
</dbReference>